<reference evidence="2 3" key="1">
    <citation type="submission" date="2021-06" db="EMBL/GenBank/DDBJ databases">
        <title>Caerostris darwini draft genome.</title>
        <authorList>
            <person name="Kono N."/>
            <person name="Arakawa K."/>
        </authorList>
    </citation>
    <scope>NUCLEOTIDE SEQUENCE [LARGE SCALE GENOMIC DNA]</scope>
</reference>
<gene>
    <name evidence="2" type="ORF">CDAR_77831</name>
</gene>
<accession>A0AAV4NDB9</accession>
<evidence type="ECO:0000313" key="3">
    <source>
        <dbReference type="Proteomes" id="UP001054837"/>
    </source>
</evidence>
<comment type="caution">
    <text evidence="2">The sequence shown here is derived from an EMBL/GenBank/DDBJ whole genome shotgun (WGS) entry which is preliminary data.</text>
</comment>
<organism evidence="2 3">
    <name type="scientific">Caerostris darwini</name>
    <dbReference type="NCBI Taxonomy" id="1538125"/>
    <lineage>
        <taxon>Eukaryota</taxon>
        <taxon>Metazoa</taxon>
        <taxon>Ecdysozoa</taxon>
        <taxon>Arthropoda</taxon>
        <taxon>Chelicerata</taxon>
        <taxon>Arachnida</taxon>
        <taxon>Araneae</taxon>
        <taxon>Araneomorphae</taxon>
        <taxon>Entelegynae</taxon>
        <taxon>Araneoidea</taxon>
        <taxon>Araneidae</taxon>
        <taxon>Caerostris</taxon>
    </lineage>
</organism>
<proteinExistence type="predicted"/>
<feature type="compositionally biased region" description="Polar residues" evidence="1">
    <location>
        <begin position="1"/>
        <end position="11"/>
    </location>
</feature>
<dbReference type="EMBL" id="BPLQ01001507">
    <property type="protein sequence ID" value="GIX82335.1"/>
    <property type="molecule type" value="Genomic_DNA"/>
</dbReference>
<sequence length="152" mass="17297">MRQSSDCTVSHQQHKHETCHGPKSKERFLFKEEKKKQIQQPPHILEHGSFSVFKQTVSFERIHHHIITSQISNAAPSCDTQLPYGPFMHLPTVPTPPLFRPTDVPISGKSGRPQPLPILCQIRRGRLLPSFRGGGVEAFHPLLLVFPYLLRP</sequence>
<protein>
    <submittedName>
        <fullName evidence="2">Uncharacterized protein</fullName>
    </submittedName>
</protein>
<evidence type="ECO:0000256" key="1">
    <source>
        <dbReference type="SAM" id="MobiDB-lite"/>
    </source>
</evidence>
<name>A0AAV4NDB9_9ARAC</name>
<dbReference type="AlphaFoldDB" id="A0AAV4NDB9"/>
<feature type="region of interest" description="Disordered" evidence="1">
    <location>
        <begin position="1"/>
        <end position="24"/>
    </location>
</feature>
<dbReference type="Proteomes" id="UP001054837">
    <property type="component" value="Unassembled WGS sequence"/>
</dbReference>
<feature type="compositionally biased region" description="Basic and acidic residues" evidence="1">
    <location>
        <begin position="15"/>
        <end position="24"/>
    </location>
</feature>
<evidence type="ECO:0000313" key="2">
    <source>
        <dbReference type="EMBL" id="GIX82335.1"/>
    </source>
</evidence>
<keyword evidence="3" id="KW-1185">Reference proteome</keyword>